<dbReference type="Gene3D" id="3.40.50.720">
    <property type="entry name" value="NAD(P)-binding Rossmann-like Domain"/>
    <property type="match status" value="1"/>
</dbReference>
<dbReference type="Pfam" id="PF01370">
    <property type="entry name" value="Epimerase"/>
    <property type="match status" value="1"/>
</dbReference>
<evidence type="ECO:0000256" key="3">
    <source>
        <dbReference type="ARBA" id="ARBA00004947"/>
    </source>
</evidence>
<protein>
    <recommendedName>
        <fullName evidence="6 10">UDP-glucose 4-epimerase</fullName>
        <ecNumber evidence="5 10">5.1.3.2</ecNumber>
    </recommendedName>
</protein>
<reference evidence="12" key="1">
    <citation type="submission" date="2023-03" db="EMBL/GenBank/DDBJ databases">
        <title>Chitinimonas shenzhenensis gen. nov., sp. nov., a novel member of family Burkholderiaceae isolated from activated sludge collected in Shen Zhen, China.</title>
        <authorList>
            <person name="Wang X."/>
        </authorList>
    </citation>
    <scope>NUCLEOTIDE SEQUENCE</scope>
    <source>
        <strain evidence="12">DQS-5</strain>
    </source>
</reference>
<keyword evidence="8" id="KW-0299">Galactose metabolism</keyword>
<dbReference type="PANTHER" id="PTHR43725:SF47">
    <property type="entry name" value="UDP-GLUCOSE 4-EPIMERASE"/>
    <property type="match status" value="1"/>
</dbReference>
<evidence type="ECO:0000313" key="13">
    <source>
        <dbReference type="Proteomes" id="UP001172778"/>
    </source>
</evidence>
<name>A0ABT7E1X1_9NEIS</name>
<proteinExistence type="inferred from homology"/>
<dbReference type="PANTHER" id="PTHR43725">
    <property type="entry name" value="UDP-GLUCOSE 4-EPIMERASE"/>
    <property type="match status" value="1"/>
</dbReference>
<comment type="pathway">
    <text evidence="3 10">Carbohydrate metabolism; galactose metabolism.</text>
</comment>
<dbReference type="EMBL" id="JARRAF010000035">
    <property type="protein sequence ID" value="MDK2126306.1"/>
    <property type="molecule type" value="Genomic_DNA"/>
</dbReference>
<feature type="domain" description="NAD-dependent epimerase/dehydratase" evidence="11">
    <location>
        <begin position="5"/>
        <end position="263"/>
    </location>
</feature>
<evidence type="ECO:0000256" key="1">
    <source>
        <dbReference type="ARBA" id="ARBA00000083"/>
    </source>
</evidence>
<keyword evidence="10" id="KW-0119">Carbohydrate metabolism</keyword>
<evidence type="ECO:0000256" key="6">
    <source>
        <dbReference type="ARBA" id="ARBA00018569"/>
    </source>
</evidence>
<comment type="subunit">
    <text evidence="10">Homodimer.</text>
</comment>
<dbReference type="NCBIfam" id="TIGR01179">
    <property type="entry name" value="galE"/>
    <property type="match status" value="1"/>
</dbReference>
<dbReference type="RefSeq" id="WP_284102625.1">
    <property type="nucleotide sequence ID" value="NZ_JARRAF010000035.1"/>
</dbReference>
<evidence type="ECO:0000256" key="7">
    <source>
        <dbReference type="ARBA" id="ARBA00023027"/>
    </source>
</evidence>
<comment type="cofactor">
    <cofactor evidence="2 10">
        <name>NAD(+)</name>
        <dbReference type="ChEBI" id="CHEBI:57540"/>
    </cofactor>
</comment>
<comment type="caution">
    <text evidence="12">The sequence shown here is derived from an EMBL/GenBank/DDBJ whole genome shotgun (WGS) entry which is preliminary data.</text>
</comment>
<comment type="similarity">
    <text evidence="4 10">Belongs to the NAD(P)-dependent epimerase/dehydratase family.</text>
</comment>
<organism evidence="12 13">
    <name type="scientific">Parachitinimonas caeni</name>
    <dbReference type="NCBI Taxonomy" id="3031301"/>
    <lineage>
        <taxon>Bacteria</taxon>
        <taxon>Pseudomonadati</taxon>
        <taxon>Pseudomonadota</taxon>
        <taxon>Betaproteobacteria</taxon>
        <taxon>Neisseriales</taxon>
        <taxon>Chitinibacteraceae</taxon>
        <taxon>Parachitinimonas</taxon>
    </lineage>
</organism>
<comment type="catalytic activity">
    <reaction evidence="1 10">
        <text>UDP-alpha-D-glucose = UDP-alpha-D-galactose</text>
        <dbReference type="Rhea" id="RHEA:22168"/>
        <dbReference type="ChEBI" id="CHEBI:58885"/>
        <dbReference type="ChEBI" id="CHEBI:66914"/>
        <dbReference type="EC" id="5.1.3.2"/>
    </reaction>
</comment>
<sequence>MRQQVLVTGGAGYIGTHTCIELLANDYDIVVVDNFSNSKPAALSRVQKIAGRDFVWYEADLRDRIAIERIFAKHKFCGVLHCAGLKSIDRAERDPLRCYENNLEASISLIETMQRHDVKRMVFSSSATVYGESARVPYREESPLAPNTVYGRSKMMVETLLHDLVHADESWNIAILRYFNPVGAHSSGLIGEDPDGVPGNLMPYICQVAVGKLNHLSIFGHDYPTPDGTGVRDYVHVMDLAQGHFKALRQLSESPGLLTVNLGAGRGYSVLEVVRAFEAASGRKVPYRFAPRRPGDIGSYYADVTRATEVLNWRAQRGLLEMCVDSWRWQSQNPDGYV</sequence>
<evidence type="ECO:0000256" key="10">
    <source>
        <dbReference type="RuleBase" id="RU366046"/>
    </source>
</evidence>
<keyword evidence="13" id="KW-1185">Reference proteome</keyword>
<evidence type="ECO:0000256" key="2">
    <source>
        <dbReference type="ARBA" id="ARBA00001911"/>
    </source>
</evidence>
<keyword evidence="7 10" id="KW-0520">NAD</keyword>
<keyword evidence="9 10" id="KW-0413">Isomerase</keyword>
<dbReference type="InterPro" id="IPR001509">
    <property type="entry name" value="Epimerase_deHydtase"/>
</dbReference>
<gene>
    <name evidence="12" type="primary">galE</name>
    <name evidence="12" type="ORF">PZA18_19865</name>
</gene>
<evidence type="ECO:0000259" key="11">
    <source>
        <dbReference type="Pfam" id="PF01370"/>
    </source>
</evidence>
<dbReference type="Gene3D" id="3.90.25.10">
    <property type="entry name" value="UDP-galactose 4-epimerase, domain 1"/>
    <property type="match status" value="1"/>
</dbReference>
<dbReference type="InterPro" id="IPR036291">
    <property type="entry name" value="NAD(P)-bd_dom_sf"/>
</dbReference>
<dbReference type="EC" id="5.1.3.2" evidence="5 10"/>
<accession>A0ABT7E1X1</accession>
<dbReference type="NCBIfam" id="NF007956">
    <property type="entry name" value="PRK10675.1"/>
    <property type="match status" value="1"/>
</dbReference>
<dbReference type="Proteomes" id="UP001172778">
    <property type="component" value="Unassembled WGS sequence"/>
</dbReference>
<evidence type="ECO:0000256" key="4">
    <source>
        <dbReference type="ARBA" id="ARBA00007637"/>
    </source>
</evidence>
<evidence type="ECO:0000256" key="9">
    <source>
        <dbReference type="ARBA" id="ARBA00023235"/>
    </source>
</evidence>
<dbReference type="SUPFAM" id="SSF51735">
    <property type="entry name" value="NAD(P)-binding Rossmann-fold domains"/>
    <property type="match status" value="1"/>
</dbReference>
<evidence type="ECO:0000313" key="12">
    <source>
        <dbReference type="EMBL" id="MDK2126306.1"/>
    </source>
</evidence>
<evidence type="ECO:0000256" key="8">
    <source>
        <dbReference type="ARBA" id="ARBA00023144"/>
    </source>
</evidence>
<dbReference type="GO" id="GO:0003978">
    <property type="term" value="F:UDP-glucose 4-epimerase activity"/>
    <property type="evidence" value="ECO:0007669"/>
    <property type="project" value="UniProtKB-EC"/>
</dbReference>
<evidence type="ECO:0000256" key="5">
    <source>
        <dbReference type="ARBA" id="ARBA00013189"/>
    </source>
</evidence>
<dbReference type="CDD" id="cd05247">
    <property type="entry name" value="UDP_G4E_1_SDR_e"/>
    <property type="match status" value="1"/>
</dbReference>
<dbReference type="InterPro" id="IPR005886">
    <property type="entry name" value="UDP_G4E"/>
</dbReference>